<evidence type="ECO:0000256" key="13">
    <source>
        <dbReference type="RuleBase" id="RU003421"/>
    </source>
</evidence>
<evidence type="ECO:0000256" key="7">
    <source>
        <dbReference type="ARBA" id="ARBA00022490"/>
    </source>
</evidence>
<dbReference type="InterPro" id="IPR000073">
    <property type="entry name" value="AB_hydrolase_1"/>
</dbReference>
<evidence type="ECO:0000256" key="12">
    <source>
        <dbReference type="PIRSR" id="PIRSR006431-1"/>
    </source>
</evidence>
<keyword evidence="9 11" id="KW-0378">Hydrolase</keyword>
<dbReference type="PRINTS" id="PR00793">
    <property type="entry name" value="PROAMNOPTASE"/>
</dbReference>
<dbReference type="PRINTS" id="PR00111">
    <property type="entry name" value="ABHYDROLASE"/>
</dbReference>
<name>A0A443L6R0_9RHOB</name>
<dbReference type="NCBIfam" id="TIGR01249">
    <property type="entry name" value="pro_imino_pep_1"/>
    <property type="match status" value="1"/>
</dbReference>
<evidence type="ECO:0000256" key="5">
    <source>
        <dbReference type="ARBA" id="ARBA00021843"/>
    </source>
</evidence>
<organism evidence="15 16">
    <name type="scientific">Paenirhodobacter ferrireducens</name>
    <dbReference type="NCBI Taxonomy" id="1215032"/>
    <lineage>
        <taxon>Bacteria</taxon>
        <taxon>Pseudomonadati</taxon>
        <taxon>Pseudomonadota</taxon>
        <taxon>Alphaproteobacteria</taxon>
        <taxon>Rhodobacterales</taxon>
        <taxon>Rhodobacter group</taxon>
        <taxon>Paenirhodobacter</taxon>
    </lineage>
</organism>
<protein>
    <recommendedName>
        <fullName evidence="5 11">Proline iminopeptidase</fullName>
        <shortName evidence="11">PIP</shortName>
        <ecNumber evidence="4 11">3.4.11.5</ecNumber>
    </recommendedName>
    <alternativeName>
        <fullName evidence="10 11">Prolyl aminopeptidase</fullName>
    </alternativeName>
</protein>
<keyword evidence="7 11" id="KW-0963">Cytoplasm</keyword>
<dbReference type="InterPro" id="IPR005944">
    <property type="entry name" value="Pro_iminopeptidase"/>
</dbReference>
<comment type="caution">
    <text evidence="15">The sequence shown here is derived from an EMBL/GenBank/DDBJ whole genome shotgun (WGS) entry which is preliminary data.</text>
</comment>
<feature type="domain" description="AB hydrolase-1" evidence="14">
    <location>
        <begin position="41"/>
        <end position="299"/>
    </location>
</feature>
<dbReference type="EC" id="3.4.11.5" evidence="4 11"/>
<dbReference type="InterPro" id="IPR002410">
    <property type="entry name" value="Peptidase_S33"/>
</dbReference>
<feature type="active site" description="Proton donor" evidence="12">
    <location>
        <position position="297"/>
    </location>
</feature>
<dbReference type="InterPro" id="IPR029058">
    <property type="entry name" value="AB_hydrolase_fold"/>
</dbReference>
<dbReference type="EMBL" id="SAVB01000028">
    <property type="protein sequence ID" value="RWR44743.1"/>
    <property type="molecule type" value="Genomic_DNA"/>
</dbReference>
<evidence type="ECO:0000256" key="2">
    <source>
        <dbReference type="ARBA" id="ARBA00004496"/>
    </source>
</evidence>
<dbReference type="AlphaFoldDB" id="A0A443L6R0"/>
<dbReference type="GO" id="GO:0004177">
    <property type="term" value="F:aminopeptidase activity"/>
    <property type="evidence" value="ECO:0007669"/>
    <property type="project" value="UniProtKB-UniRule"/>
</dbReference>
<evidence type="ECO:0000256" key="4">
    <source>
        <dbReference type="ARBA" id="ARBA00012568"/>
    </source>
</evidence>
<reference evidence="15 16" key="1">
    <citation type="submission" date="2019-01" db="EMBL/GenBank/DDBJ databases">
        <title>Sinorhodobacter populi sp. nov. isolated from the symptomatic bark tissue of Populus euramericana canker.</title>
        <authorList>
            <person name="Xu G."/>
        </authorList>
    </citation>
    <scope>NUCLEOTIDE SEQUENCE [LARGE SCALE GENOMIC DNA]</scope>
    <source>
        <strain evidence="15 16">CCTCC AB2012026</strain>
    </source>
</reference>
<dbReference type="GO" id="GO:0005737">
    <property type="term" value="C:cytoplasm"/>
    <property type="evidence" value="ECO:0007669"/>
    <property type="project" value="UniProtKB-SubCell"/>
</dbReference>
<evidence type="ECO:0000256" key="9">
    <source>
        <dbReference type="ARBA" id="ARBA00022801"/>
    </source>
</evidence>
<evidence type="ECO:0000256" key="3">
    <source>
        <dbReference type="ARBA" id="ARBA00010088"/>
    </source>
</evidence>
<evidence type="ECO:0000256" key="8">
    <source>
        <dbReference type="ARBA" id="ARBA00022670"/>
    </source>
</evidence>
<evidence type="ECO:0000259" key="14">
    <source>
        <dbReference type="Pfam" id="PF00561"/>
    </source>
</evidence>
<comment type="subcellular location">
    <subcellularLocation>
        <location evidence="2 11">Cytoplasm</location>
    </subcellularLocation>
</comment>
<dbReference type="SUPFAM" id="SSF53474">
    <property type="entry name" value="alpha/beta-Hydrolases"/>
    <property type="match status" value="1"/>
</dbReference>
<gene>
    <name evidence="15" type="primary">pip</name>
    <name evidence="15" type="ORF">EOW65_17915</name>
</gene>
<evidence type="ECO:0000313" key="15">
    <source>
        <dbReference type="EMBL" id="RWR44743.1"/>
    </source>
</evidence>
<dbReference type="RefSeq" id="WP_128151751.1">
    <property type="nucleotide sequence ID" value="NZ_SAVB01000028.1"/>
</dbReference>
<accession>A0A443L6R0</accession>
<comment type="catalytic activity">
    <reaction evidence="1 11 13">
        <text>Release of N-terminal proline from a peptide.</text>
        <dbReference type="EC" id="3.4.11.5"/>
    </reaction>
</comment>
<dbReference type="GO" id="GO:0006508">
    <property type="term" value="P:proteolysis"/>
    <property type="evidence" value="ECO:0007669"/>
    <property type="project" value="UniProtKB-KW"/>
</dbReference>
<feature type="active site" description="Nucleophile" evidence="12">
    <location>
        <position position="113"/>
    </location>
</feature>
<dbReference type="Proteomes" id="UP000286594">
    <property type="component" value="Unassembled WGS sequence"/>
</dbReference>
<sequence>MTARRPLFPPCEPYHEGHLQVSALHRIYYQEAGNPRGKPALVLHGGPGGSIGEAMRRMHDPEAYRIILFDQRGCGRSTPYAEIAENTTWDLLADIEALRVHLGIGRWQVVGGSWGSTLGLAYAVRHPEAVTELILRGIFLMSDAELGWFYQSGASLIHPEAFEAFVAPIPPAERGDLLGAYHRRLFGGTPEEQLICARAWARWEGATLSLLPDPARAEAFEEPETAVALARLEAHYFVNRGFFPKPDWLLGQVARLAGLPVTLVQGRYDMVTPMIGAHRLARALPQAELIVVPDAGHAGSEPGIIDAMVATTERHSPRAPVPGG</sequence>
<dbReference type="OrthoDB" id="9796770at2"/>
<evidence type="ECO:0000256" key="10">
    <source>
        <dbReference type="ARBA" id="ARBA00029605"/>
    </source>
</evidence>
<dbReference type="PIRSF" id="PIRSF006431">
    <property type="entry name" value="Pept_S33"/>
    <property type="match status" value="1"/>
</dbReference>
<keyword evidence="16" id="KW-1185">Reference proteome</keyword>
<proteinExistence type="inferred from homology"/>
<dbReference type="PANTHER" id="PTHR43722">
    <property type="entry name" value="PROLINE IMINOPEPTIDASE"/>
    <property type="match status" value="1"/>
</dbReference>
<dbReference type="Pfam" id="PF00561">
    <property type="entry name" value="Abhydrolase_1"/>
    <property type="match status" value="1"/>
</dbReference>
<keyword evidence="8 11" id="KW-0645">Protease</keyword>
<dbReference type="Gene3D" id="3.40.50.1820">
    <property type="entry name" value="alpha/beta hydrolase"/>
    <property type="match status" value="1"/>
</dbReference>
<feature type="active site" evidence="12">
    <location>
        <position position="269"/>
    </location>
</feature>
<keyword evidence="6 11" id="KW-0031">Aminopeptidase</keyword>
<evidence type="ECO:0000256" key="11">
    <source>
        <dbReference type="PIRNR" id="PIRNR006431"/>
    </source>
</evidence>
<evidence type="ECO:0000313" key="16">
    <source>
        <dbReference type="Proteomes" id="UP000286594"/>
    </source>
</evidence>
<comment type="similarity">
    <text evidence="3 11 13">Belongs to the peptidase S33 family.</text>
</comment>
<dbReference type="PANTHER" id="PTHR43722:SF1">
    <property type="entry name" value="PROLINE IMINOPEPTIDASE"/>
    <property type="match status" value="1"/>
</dbReference>
<evidence type="ECO:0000256" key="6">
    <source>
        <dbReference type="ARBA" id="ARBA00022438"/>
    </source>
</evidence>
<evidence type="ECO:0000256" key="1">
    <source>
        <dbReference type="ARBA" id="ARBA00001585"/>
    </source>
</evidence>